<gene>
    <name evidence="1" type="ORF">LZ3411_0008</name>
</gene>
<dbReference type="EMBL" id="LT854705">
    <property type="protein sequence ID" value="SMS13058.1"/>
    <property type="molecule type" value="Genomic_DNA"/>
</dbReference>
<evidence type="ECO:0000313" key="1">
    <source>
        <dbReference type="EMBL" id="SMS13058.1"/>
    </source>
</evidence>
<name>A0A1Y6JSY8_9LACO</name>
<sequence>MTPAEIQRWAVAALGSAAVLDAQTRGAEIDLALHITRVAQFCVFFDQLGRWQQRFTTNDLVNEQGEILSFQVHVDCRPLPPVIPNLRVTEIKTALQFLLGGHAQMDISWRTFEGVVTWTPQRLQDLSALVNFLGSVQVAYQLVATASQRVQLRLDLNDFQR</sequence>
<organism evidence="1 2">
    <name type="scientific">Levilactobacillus zymae</name>
    <dbReference type="NCBI Taxonomy" id="267363"/>
    <lineage>
        <taxon>Bacteria</taxon>
        <taxon>Bacillati</taxon>
        <taxon>Bacillota</taxon>
        <taxon>Bacilli</taxon>
        <taxon>Lactobacillales</taxon>
        <taxon>Lactobacillaceae</taxon>
        <taxon>Levilactobacillus</taxon>
    </lineage>
</organism>
<protein>
    <submittedName>
        <fullName evidence="1">Uncharacterized protein</fullName>
    </submittedName>
</protein>
<dbReference type="KEGG" id="lzy:LZ3411_0008"/>
<reference evidence="2" key="1">
    <citation type="submission" date="2017-05" db="EMBL/GenBank/DDBJ databases">
        <authorList>
            <person name="Papadimitriou K."/>
        </authorList>
    </citation>
    <scope>NUCLEOTIDE SEQUENCE [LARGE SCALE GENOMIC DNA]</scope>
    <source>
        <strain evidence="2">ACA-DC 3411</strain>
    </source>
</reference>
<proteinExistence type="predicted"/>
<evidence type="ECO:0000313" key="2">
    <source>
        <dbReference type="Proteomes" id="UP000195412"/>
    </source>
</evidence>
<dbReference type="Proteomes" id="UP000195412">
    <property type="component" value="Chromosome I"/>
</dbReference>
<dbReference type="RefSeq" id="WP_087741224.1">
    <property type="nucleotide sequence ID" value="NZ_JBPWQU010000026.1"/>
</dbReference>
<dbReference type="AlphaFoldDB" id="A0A1Y6JSY8"/>
<accession>A0A1Y6JSY8</accession>